<dbReference type="PROSITE" id="PS51186">
    <property type="entry name" value="GNAT"/>
    <property type="match status" value="1"/>
</dbReference>
<evidence type="ECO:0000313" key="2">
    <source>
        <dbReference type="EMBL" id="AMY70464.1"/>
    </source>
</evidence>
<dbReference type="Pfam" id="PF18014">
    <property type="entry name" value="Acetyltransf_18"/>
    <property type="match status" value="1"/>
</dbReference>
<dbReference type="SUPFAM" id="SSF55729">
    <property type="entry name" value="Acyl-CoA N-acyltransferases (Nat)"/>
    <property type="match status" value="1"/>
</dbReference>
<dbReference type="InterPro" id="IPR052729">
    <property type="entry name" value="Acyl/Acetyltrans_Enzymes"/>
</dbReference>
<dbReference type="PANTHER" id="PTHR47237">
    <property type="entry name" value="SLL0310 PROTEIN"/>
    <property type="match status" value="1"/>
</dbReference>
<dbReference type="InterPro" id="IPR000182">
    <property type="entry name" value="GNAT_dom"/>
</dbReference>
<dbReference type="GO" id="GO:0016747">
    <property type="term" value="F:acyltransferase activity, transferring groups other than amino-acyl groups"/>
    <property type="evidence" value="ECO:0007669"/>
    <property type="project" value="InterPro"/>
</dbReference>
<dbReference type="STRING" id="1335048.AKL17_3232"/>
<dbReference type="PANTHER" id="PTHR47237:SF2">
    <property type="entry name" value="BLL4206 PROTEIN"/>
    <property type="match status" value="1"/>
</dbReference>
<organism evidence="2 3">
    <name type="scientific">Frigidibacter mobilis</name>
    <dbReference type="NCBI Taxonomy" id="1335048"/>
    <lineage>
        <taxon>Bacteria</taxon>
        <taxon>Pseudomonadati</taxon>
        <taxon>Pseudomonadota</taxon>
        <taxon>Alphaproteobacteria</taxon>
        <taxon>Rhodobacterales</taxon>
        <taxon>Paracoccaceae</taxon>
        <taxon>Frigidibacter</taxon>
    </lineage>
</organism>
<accession>A0A159Z7G6</accession>
<dbReference type="InterPro" id="IPR041496">
    <property type="entry name" value="YitH/HolE_GNAT"/>
</dbReference>
<proteinExistence type="predicted"/>
<dbReference type="InterPro" id="IPR016181">
    <property type="entry name" value="Acyl_CoA_acyltransferase"/>
</dbReference>
<reference evidence="2 3" key="1">
    <citation type="submission" date="2015-09" db="EMBL/GenBank/DDBJ databases">
        <title>Complete genome sequence of Defluviimonas alba cai42t isolated from an oilfield in Xinjiang.</title>
        <authorList>
            <person name="Geng S."/>
            <person name="Pan X."/>
            <person name="Wu X."/>
        </authorList>
    </citation>
    <scope>NUCLEOTIDE SEQUENCE [LARGE SCALE GENOMIC DNA]</scope>
    <source>
        <strain evidence="3">cai42</strain>
    </source>
</reference>
<dbReference type="Gene3D" id="3.40.630.90">
    <property type="match status" value="1"/>
</dbReference>
<gene>
    <name evidence="2" type="ORF">AKL17_3232</name>
</gene>
<keyword evidence="3" id="KW-1185">Reference proteome</keyword>
<evidence type="ECO:0000259" key="1">
    <source>
        <dbReference type="PROSITE" id="PS51186"/>
    </source>
</evidence>
<protein>
    <submittedName>
        <fullName evidence="2">Putative acetyltransferase protein</fullName>
    </submittedName>
</protein>
<dbReference type="AlphaFoldDB" id="A0A159Z7G6"/>
<dbReference type="CDD" id="cd04301">
    <property type="entry name" value="NAT_SF"/>
    <property type="match status" value="1"/>
</dbReference>
<dbReference type="PATRIC" id="fig|1335048.3.peg.3359"/>
<dbReference type="Gene3D" id="3.40.630.30">
    <property type="match status" value="1"/>
</dbReference>
<keyword evidence="2" id="KW-0808">Transferase</keyword>
<dbReference type="Pfam" id="PF00583">
    <property type="entry name" value="Acetyltransf_1"/>
    <property type="match status" value="1"/>
</dbReference>
<dbReference type="Proteomes" id="UP000076128">
    <property type="component" value="Chromosome"/>
</dbReference>
<name>A0A159Z7G6_9RHOB</name>
<feature type="domain" description="N-acetyltransferase" evidence="1">
    <location>
        <begin position="25"/>
        <end position="156"/>
    </location>
</feature>
<dbReference type="EMBL" id="CP012661">
    <property type="protein sequence ID" value="AMY70464.1"/>
    <property type="molecule type" value="Genomic_DNA"/>
</dbReference>
<dbReference type="KEGG" id="daa:AKL17_3232"/>
<sequence>MDDIGRNVRVTLQPTPTKQLESYEVFATPMTAADLPKLHELSIGVGWPHRPEDWALAIELGEGIVARDEIGRVVGSAMWFPLGDAFAAIGMVITSPRLQELGAGSWLMGHILGRVAERGKVLNATRAAYRLYISLGFMPLSPVHQHNGVVGALPAGPRHARVMHPQDAAAIHALDSVAMGAPRPALIDRLLQMSTGTVVERGGAVTGFALCRKFGRGHVVGPVVAESEEDAIALIAPHAEALEGQFLRMDTRQPEGPLRDFLVASGIRHYDTVTRMGLGAVPQAPGPALTFGLVNQAFG</sequence>
<evidence type="ECO:0000313" key="3">
    <source>
        <dbReference type="Proteomes" id="UP000076128"/>
    </source>
</evidence>